<keyword evidence="2" id="KW-1185">Reference proteome</keyword>
<sequence length="177" mass="19894">MEFHDEEPCARKFRQDVTLLIEIGDPATLDQFAKTVSALAVWKRQASRGGASSGEGSNVSDKAGRHEAQIVLFGECIENSCTICSKRNNEGRGRELSQSAFEARDELLRGLLSETDEWRAFTAYRMTSDGSAIDEISERLGVRIDEVQPLLDYARVLRKFCQNNPAEFWNWLGGFAR</sequence>
<comment type="caution">
    <text evidence="1">The sequence shown here is derived from an EMBL/GenBank/DDBJ whole genome shotgun (WGS) entry which is preliminary data.</text>
</comment>
<name>A0A371RIA1_9PROT</name>
<dbReference type="InParanoid" id="A0A371RIA1"/>
<organism evidence="1 2">
    <name type="scientific">Parvularcula marina</name>
    <dbReference type="NCBI Taxonomy" id="2292771"/>
    <lineage>
        <taxon>Bacteria</taxon>
        <taxon>Pseudomonadati</taxon>
        <taxon>Pseudomonadota</taxon>
        <taxon>Alphaproteobacteria</taxon>
        <taxon>Parvularculales</taxon>
        <taxon>Parvularculaceae</taxon>
        <taxon>Parvularcula</taxon>
    </lineage>
</organism>
<dbReference type="AlphaFoldDB" id="A0A371RIA1"/>
<proteinExistence type="predicted"/>
<reference evidence="1 2" key="1">
    <citation type="submission" date="2018-08" db="EMBL/GenBank/DDBJ databases">
        <title>Parvularcula sp. SM1705, isolated from surface water of the South Sea China.</title>
        <authorList>
            <person name="Sun L."/>
        </authorList>
    </citation>
    <scope>NUCLEOTIDE SEQUENCE [LARGE SCALE GENOMIC DNA]</scope>
    <source>
        <strain evidence="1 2">SM1705</strain>
    </source>
</reference>
<accession>A0A371RIA1</accession>
<dbReference type="Proteomes" id="UP000264589">
    <property type="component" value="Unassembled WGS sequence"/>
</dbReference>
<evidence type="ECO:0000313" key="1">
    <source>
        <dbReference type="EMBL" id="RFB05173.1"/>
    </source>
</evidence>
<gene>
    <name evidence="1" type="ORF">DX908_07840</name>
</gene>
<evidence type="ECO:0000313" key="2">
    <source>
        <dbReference type="Proteomes" id="UP000264589"/>
    </source>
</evidence>
<dbReference type="EMBL" id="QUQO01000001">
    <property type="protein sequence ID" value="RFB05173.1"/>
    <property type="molecule type" value="Genomic_DNA"/>
</dbReference>
<protein>
    <submittedName>
        <fullName evidence="1">Uncharacterized protein</fullName>
    </submittedName>
</protein>